<dbReference type="InterPro" id="IPR009363">
    <property type="entry name" value="Phage_Mu_Gp16"/>
</dbReference>
<keyword evidence="2" id="KW-1185">Reference proteome</keyword>
<reference evidence="1 2" key="1">
    <citation type="submission" date="2023-03" db="EMBL/GenBank/DDBJ databases">
        <title>Roseibium porphyridii sp. nov. and Roseibium rhodosorbium sp. nov. isolated from marine algae, Porphyridium cruentum and Rhodosorus marinus, respectively.</title>
        <authorList>
            <person name="Lee M.W."/>
            <person name="Choi B.J."/>
            <person name="Lee J.K."/>
            <person name="Choi D.G."/>
            <person name="Baek J.H."/>
            <person name="Bayburt H."/>
            <person name="Kim J.M."/>
            <person name="Han D.M."/>
            <person name="Kim K.H."/>
            <person name="Jeon C.O."/>
        </authorList>
    </citation>
    <scope>NUCLEOTIDE SEQUENCE [LARGE SCALE GENOMIC DNA]</scope>
    <source>
        <strain evidence="1 2">KMA01</strain>
    </source>
</reference>
<name>A0ABY8FA00_9HYPH</name>
<proteinExistence type="predicted"/>
<dbReference type="Proteomes" id="UP001209803">
    <property type="component" value="Chromosome"/>
</dbReference>
<evidence type="ECO:0000313" key="2">
    <source>
        <dbReference type="Proteomes" id="UP001209803"/>
    </source>
</evidence>
<sequence length="210" mass="24197">MNAYAKIHVLKRNAGLDEDSYRDLLERETGKRSSKGMTAAEQRKAIRAIERLLPETNTAKQGTERATGPFAKKLQALWIAGYNLGVVKNKSDAAMLAFLKRQTGLDHHRFLQDGRDANKAIDALKLWIRRVTGNEELFTRDLSLPLLYNDFRFQICLHLWSELLKFECAPARSLTEWMIGKFLKNDFAKLSDREWIQAMNCLGQHYRAKL</sequence>
<dbReference type="RefSeq" id="WP_265682293.1">
    <property type="nucleotide sequence ID" value="NZ_CP120863.1"/>
</dbReference>
<gene>
    <name evidence="1" type="ORF">K1718_13255</name>
</gene>
<accession>A0ABY8FA00</accession>
<organism evidence="1 2">
    <name type="scientific">Roseibium porphyridii</name>
    <dbReference type="NCBI Taxonomy" id="2866279"/>
    <lineage>
        <taxon>Bacteria</taxon>
        <taxon>Pseudomonadati</taxon>
        <taxon>Pseudomonadota</taxon>
        <taxon>Alphaproteobacteria</taxon>
        <taxon>Hyphomicrobiales</taxon>
        <taxon>Stappiaceae</taxon>
        <taxon>Roseibium</taxon>
    </lineage>
</organism>
<dbReference type="Pfam" id="PF06252">
    <property type="entry name" value="GemA"/>
    <property type="match status" value="1"/>
</dbReference>
<protein>
    <submittedName>
        <fullName evidence="1">Regulatory protein GemA</fullName>
    </submittedName>
</protein>
<evidence type="ECO:0000313" key="1">
    <source>
        <dbReference type="EMBL" id="WFE92287.1"/>
    </source>
</evidence>
<dbReference type="EMBL" id="CP120863">
    <property type="protein sequence ID" value="WFE92287.1"/>
    <property type="molecule type" value="Genomic_DNA"/>
</dbReference>